<evidence type="ECO:0008006" key="7">
    <source>
        <dbReference type="Google" id="ProtNLM"/>
    </source>
</evidence>
<feature type="compositionally biased region" description="Polar residues" evidence="4">
    <location>
        <begin position="164"/>
        <end position="178"/>
    </location>
</feature>
<dbReference type="GO" id="GO:0034657">
    <property type="term" value="C:GID complex"/>
    <property type="evidence" value="ECO:0007669"/>
    <property type="project" value="TreeGrafter"/>
</dbReference>
<dbReference type="EnsemblMetazoa" id="OVOC5355.1">
    <property type="protein sequence ID" value="OVOC5355.1"/>
    <property type="gene ID" value="WBGene00242164"/>
</dbReference>
<sequence>MSEHGQAVQNISDDETAEQYSNPVIPQEQSMNQSAAVAGSDDPMNSGAHNPTVFSATSTYAIELATPLLSYLRRRRIIALHCNNSQAPRYHGSDNRRSHDERCSPYDSIWKQYLQRLYLSSARRTQYSGELRPSTSSTGTVERGVEYSLADAADQGPPAKKPRSMQSAGIQAQQQSPPKSVGQRIKETLQTSKNQLCRSPNVADTSLVSSPMSPPPLGAAEVNTIRIIGQYLKNLGLQETVATLFAESGCRLEDTLAVRLREYIMAGEWDHALGIVDKMSPFVTHLNLLRIREKLYEEKFVDLLGKERVLEALSLLTVDFPSDPAFFDRRNFLATLLYVDPKSVDVCAKTGAHRTERERNALIAEIQQLLPTTVMLPCNRLEKLLTQFMFMLYKEIFSNVAAWKMQCRECYLHVLTKHTDEVWCAAFSRCGKYLATGSRSGAAHIWKIINEATVEPYKELTGRNSSSLLTWSDDGALLAVSAAEGHLADVHIYDVHSGITFCVIENRANDSTVMSFVPNSSFSYRLVCADQMGHFCQYALSKNSVKSEGKFEGYRIRAVHCLRNGSVLAADTHNRVRSYRFSDDSEVTLIEELSQISTFVVDKSERRILIDTKLHGLRLWDLRTRTLIRAFVGAPHQDFIIHSTFGGPEQSYIATGSTDECIYVWKQSSEELIAKLAGHNARVNAVAWNPRLPQLVSCSDDCTIRIWSPLVGIDSSTIQQN</sequence>
<dbReference type="AlphaFoldDB" id="A0A8R1XWT4"/>
<keyword evidence="2" id="KW-0677">Repeat</keyword>
<evidence type="ECO:0000313" key="6">
    <source>
        <dbReference type="Proteomes" id="UP000024404"/>
    </source>
</evidence>
<reference evidence="6" key="1">
    <citation type="submission" date="2013-10" db="EMBL/GenBank/DDBJ databases">
        <title>Genome sequencing of Onchocerca volvulus.</title>
        <authorList>
            <person name="Cotton J."/>
            <person name="Tsai J."/>
            <person name="Stanley E."/>
            <person name="Tracey A."/>
            <person name="Holroyd N."/>
            <person name="Lustigman S."/>
            <person name="Berriman M."/>
        </authorList>
    </citation>
    <scope>NUCLEOTIDE SEQUENCE</scope>
</reference>
<evidence type="ECO:0000256" key="3">
    <source>
        <dbReference type="PROSITE-ProRule" id="PRU00221"/>
    </source>
</evidence>
<feature type="compositionally biased region" description="Polar residues" evidence="4">
    <location>
        <begin position="18"/>
        <end position="35"/>
    </location>
</feature>
<evidence type="ECO:0000256" key="4">
    <source>
        <dbReference type="SAM" id="MobiDB-lite"/>
    </source>
</evidence>
<feature type="region of interest" description="Disordered" evidence="4">
    <location>
        <begin position="1"/>
        <end position="50"/>
    </location>
</feature>
<dbReference type="PROSITE" id="PS50896">
    <property type="entry name" value="LISH"/>
    <property type="match status" value="1"/>
</dbReference>
<organism evidence="5 6">
    <name type="scientific">Onchocerca volvulus</name>
    <dbReference type="NCBI Taxonomy" id="6282"/>
    <lineage>
        <taxon>Eukaryota</taxon>
        <taxon>Metazoa</taxon>
        <taxon>Ecdysozoa</taxon>
        <taxon>Nematoda</taxon>
        <taxon>Chromadorea</taxon>
        <taxon>Rhabditida</taxon>
        <taxon>Spirurina</taxon>
        <taxon>Spiruromorpha</taxon>
        <taxon>Filarioidea</taxon>
        <taxon>Onchocercidae</taxon>
        <taxon>Onchocerca</taxon>
    </lineage>
</organism>
<dbReference type="GO" id="GO:0043161">
    <property type="term" value="P:proteasome-mediated ubiquitin-dependent protein catabolic process"/>
    <property type="evidence" value="ECO:0007669"/>
    <property type="project" value="TreeGrafter"/>
</dbReference>
<dbReference type="InterPro" id="IPR051350">
    <property type="entry name" value="WD_repeat-ST_regulator"/>
</dbReference>
<dbReference type="InterPro" id="IPR006594">
    <property type="entry name" value="LisH"/>
</dbReference>
<feature type="repeat" description="WD" evidence="3">
    <location>
        <begin position="676"/>
        <end position="708"/>
    </location>
</feature>
<dbReference type="Gene3D" id="2.130.10.10">
    <property type="entry name" value="YVTN repeat-like/Quinoprotein amine dehydrogenase"/>
    <property type="match status" value="2"/>
</dbReference>
<dbReference type="Proteomes" id="UP000024404">
    <property type="component" value="Unassembled WGS sequence"/>
</dbReference>
<dbReference type="PANTHER" id="PTHR22838">
    <property type="entry name" value="WD REPEAT PROTEIN 26-RELATED"/>
    <property type="match status" value="1"/>
</dbReference>
<dbReference type="EMBL" id="CMVM020000154">
    <property type="status" value="NOT_ANNOTATED_CDS"/>
    <property type="molecule type" value="Genomic_DNA"/>
</dbReference>
<keyword evidence="1 3" id="KW-0853">WD repeat</keyword>
<dbReference type="PANTHER" id="PTHR22838:SF0">
    <property type="entry name" value="WD REPEAT-CONTAINING PROTEIN 26"/>
    <property type="match status" value="1"/>
</dbReference>
<dbReference type="PROSITE" id="PS50082">
    <property type="entry name" value="WD_REPEATS_2"/>
    <property type="match status" value="2"/>
</dbReference>
<dbReference type="InterPro" id="IPR001680">
    <property type="entry name" value="WD40_rpt"/>
</dbReference>
<feature type="repeat" description="WD" evidence="3">
    <location>
        <begin position="415"/>
        <end position="456"/>
    </location>
</feature>
<dbReference type="SUPFAM" id="SSF50978">
    <property type="entry name" value="WD40 repeat-like"/>
    <property type="match status" value="1"/>
</dbReference>
<proteinExistence type="predicted"/>
<dbReference type="SMART" id="SM00320">
    <property type="entry name" value="WD40"/>
    <property type="match status" value="4"/>
</dbReference>
<keyword evidence="6" id="KW-1185">Reference proteome</keyword>
<accession>A0A8R1XWT4</accession>
<feature type="region of interest" description="Disordered" evidence="4">
    <location>
        <begin position="152"/>
        <end position="184"/>
    </location>
</feature>
<name>A0A8R1XWT4_ONCVO</name>
<dbReference type="Pfam" id="PF00400">
    <property type="entry name" value="WD40"/>
    <property type="match status" value="2"/>
</dbReference>
<dbReference type="PROSITE" id="PS50294">
    <property type="entry name" value="WD_REPEATS_REGION"/>
    <property type="match status" value="2"/>
</dbReference>
<reference evidence="5" key="2">
    <citation type="submission" date="2022-06" db="UniProtKB">
        <authorList>
            <consortium name="EnsemblMetazoa"/>
        </authorList>
    </citation>
    <scope>IDENTIFICATION</scope>
</reference>
<evidence type="ECO:0000256" key="1">
    <source>
        <dbReference type="ARBA" id="ARBA00022574"/>
    </source>
</evidence>
<dbReference type="InterPro" id="IPR036322">
    <property type="entry name" value="WD40_repeat_dom_sf"/>
</dbReference>
<protein>
    <recommendedName>
        <fullName evidence="7">WD repeat-containing protein 26</fullName>
    </recommendedName>
</protein>
<dbReference type="InterPro" id="IPR015943">
    <property type="entry name" value="WD40/YVTN_repeat-like_dom_sf"/>
</dbReference>
<evidence type="ECO:0000313" key="5">
    <source>
        <dbReference type="EnsemblMetazoa" id="OVOC5355.1"/>
    </source>
</evidence>
<evidence type="ECO:0000256" key="2">
    <source>
        <dbReference type="ARBA" id="ARBA00022737"/>
    </source>
</evidence>